<keyword evidence="1" id="KW-0812">Transmembrane</keyword>
<gene>
    <name evidence="2" type="ORF">DCCM_2881</name>
</gene>
<dbReference type="EMBL" id="BFAV01000119">
    <property type="protein sequence ID" value="GBF33771.1"/>
    <property type="molecule type" value="Genomic_DNA"/>
</dbReference>
<evidence type="ECO:0000313" key="2">
    <source>
        <dbReference type="EMBL" id="GBF33771.1"/>
    </source>
</evidence>
<feature type="transmembrane region" description="Helical" evidence="1">
    <location>
        <begin position="21"/>
        <end position="38"/>
    </location>
</feature>
<keyword evidence="1" id="KW-1133">Transmembrane helix</keyword>
<evidence type="ECO:0000313" key="3">
    <source>
        <dbReference type="Proteomes" id="UP000239549"/>
    </source>
</evidence>
<dbReference type="AlphaFoldDB" id="A0A2L2XIN1"/>
<name>A0A2L2XIN1_9FIRM</name>
<comment type="caution">
    <text evidence="2">The sequence shown here is derived from an EMBL/GenBank/DDBJ whole genome shotgun (WGS) entry which is preliminary data.</text>
</comment>
<keyword evidence="1" id="KW-0472">Membrane</keyword>
<protein>
    <submittedName>
        <fullName evidence="2">Uncharacterized protein</fullName>
    </submittedName>
</protein>
<accession>A0A2L2XIN1</accession>
<keyword evidence="3" id="KW-1185">Reference proteome</keyword>
<proteinExistence type="predicted"/>
<organism evidence="2 3">
    <name type="scientific">Desulfocucumis palustris</name>
    <dbReference type="NCBI Taxonomy" id="1898651"/>
    <lineage>
        <taxon>Bacteria</taxon>
        <taxon>Bacillati</taxon>
        <taxon>Bacillota</taxon>
        <taxon>Clostridia</taxon>
        <taxon>Eubacteriales</taxon>
        <taxon>Desulfocucumaceae</taxon>
        <taxon>Desulfocucumis</taxon>
    </lineage>
</organism>
<dbReference type="Proteomes" id="UP000239549">
    <property type="component" value="Unassembled WGS sequence"/>
</dbReference>
<evidence type="ECO:0000256" key="1">
    <source>
        <dbReference type="SAM" id="Phobius"/>
    </source>
</evidence>
<sequence>MINIYSHPQVAILKLYIKPELNFFGLTMKLLFISNLYFY</sequence>
<reference evidence="3" key="1">
    <citation type="submission" date="2018-02" db="EMBL/GenBank/DDBJ databases">
        <title>Genome sequence of Desulfocucumis palustris strain NAW-5.</title>
        <authorList>
            <person name="Watanabe M."/>
            <person name="Kojima H."/>
            <person name="Fukui M."/>
        </authorList>
    </citation>
    <scope>NUCLEOTIDE SEQUENCE [LARGE SCALE GENOMIC DNA]</scope>
    <source>
        <strain evidence="3">NAW-5</strain>
    </source>
</reference>